<reference evidence="2 3" key="1">
    <citation type="submission" date="2017-04" db="EMBL/GenBank/DDBJ databases">
        <title>High diversity of culturable Acinetobacter species in natural soil and water ecosystems.</title>
        <authorList>
            <person name="Nemec A."/>
            <person name="Radolfova-Krizova L."/>
        </authorList>
    </citation>
    <scope>NUCLEOTIDE SEQUENCE [LARGE SCALE GENOMIC DNA]</scope>
    <source>
        <strain evidence="2 3">ANC 4999</strain>
    </source>
</reference>
<dbReference type="RefSeq" id="WP_086204505.1">
    <property type="nucleotide sequence ID" value="NZ_NEGB01000010.1"/>
</dbReference>
<comment type="caution">
    <text evidence="2">The sequence shown here is derived from an EMBL/GenBank/DDBJ whole genome shotgun (WGS) entry which is preliminary data.</text>
</comment>
<feature type="chain" id="PRO_5012418118" description="YfiR family protein" evidence="1">
    <location>
        <begin position="25"/>
        <end position="167"/>
    </location>
</feature>
<feature type="signal peptide" evidence="1">
    <location>
        <begin position="1"/>
        <end position="24"/>
    </location>
</feature>
<evidence type="ECO:0000313" key="3">
    <source>
        <dbReference type="Proteomes" id="UP000242765"/>
    </source>
</evidence>
<dbReference type="AlphaFoldDB" id="A0A1Y3CB21"/>
<gene>
    <name evidence="2" type="ORF">B9T28_13485</name>
</gene>
<dbReference type="EMBL" id="NEGB01000010">
    <property type="protein sequence ID" value="OTG63151.1"/>
    <property type="molecule type" value="Genomic_DNA"/>
</dbReference>
<name>A0A1Y3CB21_9GAMM</name>
<evidence type="ECO:0008006" key="4">
    <source>
        <dbReference type="Google" id="ProtNLM"/>
    </source>
</evidence>
<evidence type="ECO:0000313" key="2">
    <source>
        <dbReference type="EMBL" id="OTG63151.1"/>
    </source>
</evidence>
<keyword evidence="1" id="KW-0732">Signal</keyword>
<dbReference type="InterPro" id="IPR025293">
    <property type="entry name" value="YfiR/HmsC-like"/>
</dbReference>
<accession>A0A1Y3CB21</accession>
<evidence type="ECO:0000256" key="1">
    <source>
        <dbReference type="SAM" id="SignalP"/>
    </source>
</evidence>
<dbReference type="OrthoDB" id="7355447at2"/>
<protein>
    <recommendedName>
        <fullName evidence="4">YfiR family protein</fullName>
    </recommendedName>
</protein>
<dbReference type="STRING" id="1977882.B9T28_13485"/>
<proteinExistence type="predicted"/>
<organism evidence="2 3">
    <name type="scientific">Acinetobacter silvestris</name>
    <dbReference type="NCBI Taxonomy" id="1977882"/>
    <lineage>
        <taxon>Bacteria</taxon>
        <taxon>Pseudomonadati</taxon>
        <taxon>Pseudomonadota</taxon>
        <taxon>Gammaproteobacteria</taxon>
        <taxon>Moraxellales</taxon>
        <taxon>Moraxellaceae</taxon>
        <taxon>Acinetobacter</taxon>
    </lineage>
</organism>
<dbReference type="Proteomes" id="UP000242765">
    <property type="component" value="Unassembled WGS sequence"/>
</dbReference>
<sequence>MAYLINRKFFCLGVLLCISNLSLANSSHNFYSITLSILSYAKFSNPNISFCVVNNLSIANQFSFFAQQNNHKLTIHAISADELRSTYCDAIFFSNTSPNTQQQLLNKSLNQSILSFSTNNNECEIGSSFCLFTSKNGNPLFKVNLDSLAHSKIHVDPRVLLLAKNSE</sequence>
<keyword evidence="3" id="KW-1185">Reference proteome</keyword>
<dbReference type="Pfam" id="PF13689">
    <property type="entry name" value="DUF4154"/>
    <property type="match status" value="1"/>
</dbReference>